<comment type="caution">
    <text evidence="1">The sequence shown here is derived from an EMBL/GenBank/DDBJ whole genome shotgun (WGS) entry which is preliminary data.</text>
</comment>
<accession>A0A7Y9J6L2</accession>
<reference evidence="1 2" key="1">
    <citation type="submission" date="2020-07" db="EMBL/GenBank/DDBJ databases">
        <title>Sequencing the genomes of 1000 actinobacteria strains.</title>
        <authorList>
            <person name="Klenk H.-P."/>
        </authorList>
    </citation>
    <scope>NUCLEOTIDE SEQUENCE [LARGE SCALE GENOMIC DNA]</scope>
    <source>
        <strain evidence="1 2">DSM 45772</strain>
    </source>
</reference>
<evidence type="ECO:0000313" key="1">
    <source>
        <dbReference type="EMBL" id="NYD37358.1"/>
    </source>
</evidence>
<organism evidence="1 2">
    <name type="scientific">Actinomycetospora corticicola</name>
    <dbReference type="NCBI Taxonomy" id="663602"/>
    <lineage>
        <taxon>Bacteria</taxon>
        <taxon>Bacillati</taxon>
        <taxon>Actinomycetota</taxon>
        <taxon>Actinomycetes</taxon>
        <taxon>Pseudonocardiales</taxon>
        <taxon>Pseudonocardiaceae</taxon>
        <taxon>Actinomycetospora</taxon>
    </lineage>
</organism>
<proteinExistence type="predicted"/>
<dbReference type="AlphaFoldDB" id="A0A7Y9J6L2"/>
<evidence type="ECO:0000313" key="2">
    <source>
        <dbReference type="Proteomes" id="UP000535890"/>
    </source>
</evidence>
<gene>
    <name evidence="1" type="ORF">BJ983_003460</name>
</gene>
<protein>
    <submittedName>
        <fullName evidence="1">Uncharacterized protein</fullName>
    </submittedName>
</protein>
<dbReference type="EMBL" id="JACCBN010000001">
    <property type="protein sequence ID" value="NYD37358.1"/>
    <property type="molecule type" value="Genomic_DNA"/>
</dbReference>
<keyword evidence="2" id="KW-1185">Reference proteome</keyword>
<name>A0A7Y9J6L2_9PSEU</name>
<dbReference type="Proteomes" id="UP000535890">
    <property type="component" value="Unassembled WGS sequence"/>
</dbReference>
<sequence>MTSLAGLVDRFTATLRSSGPYRAPDEAERAAADALARAIADGHDVGPHAAALGFTTTGVAGRVALVANARSPRAWGLIVLPRAVPALIVEVPHPAADLRTEQIGVGIVERVDDALYLQAGAHRHAGAPADARRRADCPADVAHRPDSVFARIAAGLVARRGLPQVQLHGFADREGVDAVVSPGAAGGSVVLEETITRMTAAGERVRRGGEPGCEDLSGTRNVQGRDAARHGTVFVHVELSRSVRRSARRREAAAEAVGGAVRSAT</sequence>
<dbReference type="RefSeq" id="WP_179794925.1">
    <property type="nucleotide sequence ID" value="NZ_BAABHP010000014.1"/>
</dbReference>